<gene>
    <name evidence="2" type="ORF">D7318_10055</name>
    <name evidence="1" type="ORF">D7319_08880</name>
</gene>
<evidence type="ECO:0000313" key="1">
    <source>
        <dbReference type="EMBL" id="RKN10533.1"/>
    </source>
</evidence>
<evidence type="ECO:0000313" key="2">
    <source>
        <dbReference type="EMBL" id="RKN24792.1"/>
    </source>
</evidence>
<dbReference type="RefSeq" id="WP_120696557.1">
    <property type="nucleotide sequence ID" value="NZ_RBDX01000005.1"/>
</dbReference>
<proteinExistence type="predicted"/>
<reference evidence="3 4" key="1">
    <citation type="submission" date="2018-09" db="EMBL/GenBank/DDBJ databases">
        <title>Streptomyces sp. nov. DS1-2, an endophytic actinomycete isolated from roots of Dendrobium scabrilingue.</title>
        <authorList>
            <person name="Kuncharoen N."/>
            <person name="Kudo T."/>
            <person name="Ohkuma M."/>
            <person name="Yuki M."/>
            <person name="Tanasupawat S."/>
        </authorList>
    </citation>
    <scope>NUCLEOTIDE SEQUENCE [LARGE SCALE GENOMIC DNA]</scope>
    <source>
        <strain evidence="1 4">AZ1-7</strain>
        <strain evidence="2 3">DS1-2</strain>
    </source>
</reference>
<dbReference type="EMBL" id="RBDX01000005">
    <property type="protein sequence ID" value="RKN10533.1"/>
    <property type="molecule type" value="Genomic_DNA"/>
</dbReference>
<name>A0A3A9WE02_9ACTN</name>
<keyword evidence="3" id="KW-1185">Reference proteome</keyword>
<accession>A0A3A9WE02</accession>
<dbReference type="Proteomes" id="UP000275024">
    <property type="component" value="Unassembled WGS sequence"/>
</dbReference>
<dbReference type="OrthoDB" id="4311068at2"/>
<dbReference type="EMBL" id="RBDY01000005">
    <property type="protein sequence ID" value="RKN24792.1"/>
    <property type="molecule type" value="Genomic_DNA"/>
</dbReference>
<dbReference type="AlphaFoldDB" id="A0A3A9WE02"/>
<evidence type="ECO:0000313" key="3">
    <source>
        <dbReference type="Proteomes" id="UP000268652"/>
    </source>
</evidence>
<comment type="caution">
    <text evidence="1">The sequence shown here is derived from an EMBL/GenBank/DDBJ whole genome shotgun (WGS) entry which is preliminary data.</text>
</comment>
<evidence type="ECO:0000313" key="4">
    <source>
        <dbReference type="Proteomes" id="UP000275024"/>
    </source>
</evidence>
<sequence length="134" mass="14482">MRAATPAPLDQPFEIRIGVYATAEDAARVATGCRRLLDAGPSRFSLALAERPRGDDLYEELPEQWRAEYPGADPGARAVHEVTVDVVTTRERANALCTALTHTICPDPDHASPCPIPWSSACLRGRPSDGMSGR</sequence>
<protein>
    <submittedName>
        <fullName evidence="1">Uncharacterized protein</fullName>
    </submittedName>
</protein>
<organism evidence="1 4">
    <name type="scientific">Streptomyces radicis</name>
    <dbReference type="NCBI Taxonomy" id="1750517"/>
    <lineage>
        <taxon>Bacteria</taxon>
        <taxon>Bacillati</taxon>
        <taxon>Actinomycetota</taxon>
        <taxon>Actinomycetes</taxon>
        <taxon>Kitasatosporales</taxon>
        <taxon>Streptomycetaceae</taxon>
        <taxon>Streptomyces</taxon>
    </lineage>
</organism>
<dbReference type="Proteomes" id="UP000268652">
    <property type="component" value="Unassembled WGS sequence"/>
</dbReference>